<protein>
    <submittedName>
        <fullName evidence="1">Uncharacterized protein</fullName>
    </submittedName>
</protein>
<organism evidence="1 2">
    <name type="scientific">Caulifigura coniformis</name>
    <dbReference type="NCBI Taxonomy" id="2527983"/>
    <lineage>
        <taxon>Bacteria</taxon>
        <taxon>Pseudomonadati</taxon>
        <taxon>Planctomycetota</taxon>
        <taxon>Planctomycetia</taxon>
        <taxon>Planctomycetales</taxon>
        <taxon>Planctomycetaceae</taxon>
        <taxon>Caulifigura</taxon>
    </lineage>
</organism>
<dbReference type="AlphaFoldDB" id="A0A517SBT7"/>
<keyword evidence="2" id="KW-1185">Reference proteome</keyword>
<sequence length="30" mass="3348">MNVDEWVDAFIADRCQVGGNLSFTRFLTAA</sequence>
<accession>A0A517SBT7</accession>
<dbReference type="Proteomes" id="UP000315700">
    <property type="component" value="Chromosome"/>
</dbReference>
<dbReference type="InParanoid" id="A0A517SBT7"/>
<proteinExistence type="predicted"/>
<dbReference type="EMBL" id="CP036271">
    <property type="protein sequence ID" value="QDT53600.1"/>
    <property type="molecule type" value="Genomic_DNA"/>
</dbReference>
<evidence type="ECO:0000313" key="1">
    <source>
        <dbReference type="EMBL" id="QDT53600.1"/>
    </source>
</evidence>
<evidence type="ECO:0000313" key="2">
    <source>
        <dbReference type="Proteomes" id="UP000315700"/>
    </source>
</evidence>
<name>A0A517SBT7_9PLAN</name>
<gene>
    <name evidence="1" type="ORF">Pan44_16220</name>
</gene>
<dbReference type="KEGG" id="ccos:Pan44_16220"/>
<reference evidence="1 2" key="1">
    <citation type="submission" date="2019-02" db="EMBL/GenBank/DDBJ databases">
        <title>Deep-cultivation of Planctomycetes and their phenomic and genomic characterization uncovers novel biology.</title>
        <authorList>
            <person name="Wiegand S."/>
            <person name="Jogler M."/>
            <person name="Boedeker C."/>
            <person name="Pinto D."/>
            <person name="Vollmers J."/>
            <person name="Rivas-Marin E."/>
            <person name="Kohn T."/>
            <person name="Peeters S.H."/>
            <person name="Heuer A."/>
            <person name="Rast P."/>
            <person name="Oberbeckmann S."/>
            <person name="Bunk B."/>
            <person name="Jeske O."/>
            <person name="Meyerdierks A."/>
            <person name="Storesund J.E."/>
            <person name="Kallscheuer N."/>
            <person name="Luecker S."/>
            <person name="Lage O.M."/>
            <person name="Pohl T."/>
            <person name="Merkel B.J."/>
            <person name="Hornburger P."/>
            <person name="Mueller R.-W."/>
            <person name="Bruemmer F."/>
            <person name="Labrenz M."/>
            <person name="Spormann A.M."/>
            <person name="Op den Camp H."/>
            <person name="Overmann J."/>
            <person name="Amann R."/>
            <person name="Jetten M.S.M."/>
            <person name="Mascher T."/>
            <person name="Medema M.H."/>
            <person name="Devos D.P."/>
            <person name="Kaster A.-K."/>
            <person name="Ovreas L."/>
            <person name="Rohde M."/>
            <person name="Galperin M.Y."/>
            <person name="Jogler C."/>
        </authorList>
    </citation>
    <scope>NUCLEOTIDE SEQUENCE [LARGE SCALE GENOMIC DNA]</scope>
    <source>
        <strain evidence="1 2">Pan44</strain>
    </source>
</reference>